<evidence type="ECO:0000313" key="3">
    <source>
        <dbReference type="Proteomes" id="UP001152888"/>
    </source>
</evidence>
<sequence length="70" mass="7526">MEYPREPPPPYSPTAPPFPGVHQNVKSSDMPSSLPPSTIYGHPSYGATHATETIIIRPAPVVVVDWCAGK</sequence>
<comment type="caution">
    <text evidence="2">The sequence shown here is derived from an EMBL/GenBank/DDBJ whole genome shotgun (WGS) entry which is preliminary data.</text>
</comment>
<dbReference type="AlphaFoldDB" id="A0A9P0JQ70"/>
<name>A0A9P0JQ70_ACAOB</name>
<proteinExistence type="predicted"/>
<feature type="region of interest" description="Disordered" evidence="1">
    <location>
        <begin position="1"/>
        <end position="43"/>
    </location>
</feature>
<dbReference type="Proteomes" id="UP001152888">
    <property type="component" value="Unassembled WGS sequence"/>
</dbReference>
<dbReference type="EMBL" id="CAKOFQ010006674">
    <property type="protein sequence ID" value="CAH1957953.1"/>
    <property type="molecule type" value="Genomic_DNA"/>
</dbReference>
<protein>
    <submittedName>
        <fullName evidence="2">Uncharacterized protein</fullName>
    </submittedName>
</protein>
<organism evidence="2 3">
    <name type="scientific">Acanthoscelides obtectus</name>
    <name type="common">Bean weevil</name>
    <name type="synonym">Bruchus obtectus</name>
    <dbReference type="NCBI Taxonomy" id="200917"/>
    <lineage>
        <taxon>Eukaryota</taxon>
        <taxon>Metazoa</taxon>
        <taxon>Ecdysozoa</taxon>
        <taxon>Arthropoda</taxon>
        <taxon>Hexapoda</taxon>
        <taxon>Insecta</taxon>
        <taxon>Pterygota</taxon>
        <taxon>Neoptera</taxon>
        <taxon>Endopterygota</taxon>
        <taxon>Coleoptera</taxon>
        <taxon>Polyphaga</taxon>
        <taxon>Cucujiformia</taxon>
        <taxon>Chrysomeloidea</taxon>
        <taxon>Chrysomelidae</taxon>
        <taxon>Bruchinae</taxon>
        <taxon>Bruchini</taxon>
        <taxon>Acanthoscelides</taxon>
    </lineage>
</organism>
<evidence type="ECO:0000256" key="1">
    <source>
        <dbReference type="SAM" id="MobiDB-lite"/>
    </source>
</evidence>
<evidence type="ECO:0000313" key="2">
    <source>
        <dbReference type="EMBL" id="CAH1957953.1"/>
    </source>
</evidence>
<reference evidence="2" key="1">
    <citation type="submission" date="2022-03" db="EMBL/GenBank/DDBJ databases">
        <authorList>
            <person name="Sayadi A."/>
        </authorList>
    </citation>
    <scope>NUCLEOTIDE SEQUENCE</scope>
</reference>
<feature type="compositionally biased region" description="Pro residues" evidence="1">
    <location>
        <begin position="1"/>
        <end position="19"/>
    </location>
</feature>
<keyword evidence="3" id="KW-1185">Reference proteome</keyword>
<dbReference type="OrthoDB" id="2564984at2759"/>
<accession>A0A9P0JQ70</accession>
<gene>
    <name evidence="2" type="ORF">ACAOBT_LOCUS2381</name>
</gene>